<comment type="caution">
    <text evidence="1">The sequence shown here is derived from an EMBL/GenBank/DDBJ whole genome shotgun (WGS) entry which is preliminary data.</text>
</comment>
<reference evidence="1 2" key="1">
    <citation type="journal article" date="2022" name="Genome Biol. Evol.">
        <title>The Spruce Budworm Genome: Reconstructing the Evolutionary History of Antifreeze Proteins.</title>
        <authorList>
            <person name="Beliveau C."/>
            <person name="Gagne P."/>
            <person name="Picq S."/>
            <person name="Vernygora O."/>
            <person name="Keeling C.I."/>
            <person name="Pinkney K."/>
            <person name="Doucet D."/>
            <person name="Wen F."/>
            <person name="Johnston J.S."/>
            <person name="Maaroufi H."/>
            <person name="Boyle B."/>
            <person name="Laroche J."/>
            <person name="Dewar K."/>
            <person name="Juretic N."/>
            <person name="Blackburn G."/>
            <person name="Nisole A."/>
            <person name="Brunet B."/>
            <person name="Brandao M."/>
            <person name="Lumley L."/>
            <person name="Duan J."/>
            <person name="Quan G."/>
            <person name="Lucarotti C.J."/>
            <person name="Roe A.D."/>
            <person name="Sperling F.A.H."/>
            <person name="Levesque R.C."/>
            <person name="Cusson M."/>
        </authorList>
    </citation>
    <scope>NUCLEOTIDE SEQUENCE [LARGE SCALE GENOMIC DNA]</scope>
    <source>
        <strain evidence="1">Glfc:IPQL:Cfum</strain>
    </source>
</reference>
<dbReference type="EMBL" id="CM046125">
    <property type="protein sequence ID" value="KAI8423056.1"/>
    <property type="molecule type" value="Genomic_DNA"/>
</dbReference>
<keyword evidence="2" id="KW-1185">Reference proteome</keyword>
<dbReference type="Proteomes" id="UP001064048">
    <property type="component" value="Chromosome 25"/>
</dbReference>
<evidence type="ECO:0000313" key="1">
    <source>
        <dbReference type="EMBL" id="KAI8423056.1"/>
    </source>
</evidence>
<accession>A0ACC0JFY7</accession>
<protein>
    <submittedName>
        <fullName evidence="1">Uncharacterized protein</fullName>
    </submittedName>
</protein>
<evidence type="ECO:0000313" key="2">
    <source>
        <dbReference type="Proteomes" id="UP001064048"/>
    </source>
</evidence>
<proteinExistence type="predicted"/>
<organism evidence="1 2">
    <name type="scientific">Choristoneura fumiferana</name>
    <name type="common">Spruce budworm moth</name>
    <name type="synonym">Archips fumiferana</name>
    <dbReference type="NCBI Taxonomy" id="7141"/>
    <lineage>
        <taxon>Eukaryota</taxon>
        <taxon>Metazoa</taxon>
        <taxon>Ecdysozoa</taxon>
        <taxon>Arthropoda</taxon>
        <taxon>Hexapoda</taxon>
        <taxon>Insecta</taxon>
        <taxon>Pterygota</taxon>
        <taxon>Neoptera</taxon>
        <taxon>Endopterygota</taxon>
        <taxon>Lepidoptera</taxon>
        <taxon>Glossata</taxon>
        <taxon>Ditrysia</taxon>
        <taxon>Tortricoidea</taxon>
        <taxon>Tortricidae</taxon>
        <taxon>Tortricinae</taxon>
        <taxon>Choristoneura</taxon>
    </lineage>
</organism>
<gene>
    <name evidence="1" type="ORF">MSG28_014142</name>
</gene>
<name>A0ACC0JFY7_CHOFU</name>
<sequence>MWYNIKDHLQHSDLETDDVETDDQTSNMDDDILTQSDLDENGDPKSPSSKKGKTGSSSRDGKGGTKPRRARTAFTYEQLVSLENKFKTTRYLSVCERLNLALSLSLTETQVKIWFQNRRTKWKKQNPGMDVNSPTVPPPPGGAFPSGAYPGGLLYSHGVPYPFTGPGPYAPYFHHLAANHHHTHGSLGHSHT</sequence>